<accession>A0ABU1PVW2</accession>
<dbReference type="InterPro" id="IPR035965">
    <property type="entry name" value="PAS-like_dom_sf"/>
</dbReference>
<dbReference type="CDD" id="cd00130">
    <property type="entry name" value="PAS"/>
    <property type="match status" value="2"/>
</dbReference>
<evidence type="ECO:0000313" key="3">
    <source>
        <dbReference type="Proteomes" id="UP001268819"/>
    </source>
</evidence>
<name>A0ABU1PVW2_9PSEU</name>
<evidence type="ECO:0000313" key="2">
    <source>
        <dbReference type="EMBL" id="MDR6594576.1"/>
    </source>
</evidence>
<reference evidence="2 3" key="1">
    <citation type="submission" date="2023-07" db="EMBL/GenBank/DDBJ databases">
        <title>Sequencing the genomes of 1000 actinobacteria strains.</title>
        <authorList>
            <person name="Klenk H.-P."/>
        </authorList>
    </citation>
    <scope>NUCLEOTIDE SEQUENCE [LARGE SCALE GENOMIC DNA]</scope>
    <source>
        <strain evidence="2 3">DSM 43749</strain>
    </source>
</reference>
<sequence>MSPGIEQATTNEEPAVLQQLEDFFVNAPLGLQITDNDGTVRSANIAMLQIVGALDRREEFVGRNFADFFADPDLAGSLRDRVAGGARLNNVEAALRTADGSTCDVLIDVSGRFVAGEWVATRWFVRRRLISQLPSVNPHMEVHGAPGTNEDAFIWGAQLVNHDADDVLAGLGQEEKQARLEELEDFFEGAPAGVHFVGFNGLILRANRMELELLGYQDHRDEYVGHHVRKIHSNKAIVEDLLRRLVEGEPVINFRARLLRKDGESEPVIIYSGLRLKDGRFENTRCFLFSDHDPDAELTVPSGFGWPRND</sequence>
<dbReference type="Proteomes" id="UP001268819">
    <property type="component" value="Unassembled WGS sequence"/>
</dbReference>
<organism evidence="2 3">
    <name type="scientific">Saccharothrix longispora</name>
    <dbReference type="NCBI Taxonomy" id="33920"/>
    <lineage>
        <taxon>Bacteria</taxon>
        <taxon>Bacillati</taxon>
        <taxon>Actinomycetota</taxon>
        <taxon>Actinomycetes</taxon>
        <taxon>Pseudonocardiales</taxon>
        <taxon>Pseudonocardiaceae</taxon>
        <taxon>Saccharothrix</taxon>
    </lineage>
</organism>
<protein>
    <submittedName>
        <fullName evidence="2">PAS domain S-box-containing protein</fullName>
    </submittedName>
</protein>
<dbReference type="SMART" id="SM00091">
    <property type="entry name" value="PAS"/>
    <property type="match status" value="2"/>
</dbReference>
<dbReference type="Pfam" id="PF13426">
    <property type="entry name" value="PAS_9"/>
    <property type="match status" value="2"/>
</dbReference>
<dbReference type="RefSeq" id="WP_310307588.1">
    <property type="nucleotide sequence ID" value="NZ_BAAAXB010000001.1"/>
</dbReference>
<dbReference type="Gene3D" id="3.30.450.20">
    <property type="entry name" value="PAS domain"/>
    <property type="match status" value="2"/>
</dbReference>
<proteinExistence type="predicted"/>
<comment type="caution">
    <text evidence="2">The sequence shown here is derived from an EMBL/GenBank/DDBJ whole genome shotgun (WGS) entry which is preliminary data.</text>
</comment>
<dbReference type="EMBL" id="JAVDSG010000001">
    <property type="protein sequence ID" value="MDR6594576.1"/>
    <property type="molecule type" value="Genomic_DNA"/>
</dbReference>
<dbReference type="SUPFAM" id="SSF55785">
    <property type="entry name" value="PYP-like sensor domain (PAS domain)"/>
    <property type="match status" value="2"/>
</dbReference>
<gene>
    <name evidence="2" type="ORF">J2S66_002960</name>
</gene>
<feature type="domain" description="PAS" evidence="1">
    <location>
        <begin position="181"/>
        <end position="250"/>
    </location>
</feature>
<feature type="domain" description="PAS" evidence="1">
    <location>
        <begin position="18"/>
        <end position="86"/>
    </location>
</feature>
<dbReference type="InterPro" id="IPR000014">
    <property type="entry name" value="PAS"/>
</dbReference>
<keyword evidence="3" id="KW-1185">Reference proteome</keyword>
<dbReference type="NCBIfam" id="TIGR00229">
    <property type="entry name" value="sensory_box"/>
    <property type="match status" value="1"/>
</dbReference>
<evidence type="ECO:0000259" key="1">
    <source>
        <dbReference type="SMART" id="SM00091"/>
    </source>
</evidence>